<evidence type="ECO:0000313" key="9">
    <source>
        <dbReference type="Proteomes" id="UP001233999"/>
    </source>
</evidence>
<feature type="region of interest" description="Disordered" evidence="6">
    <location>
        <begin position="324"/>
        <end position="345"/>
    </location>
</feature>
<accession>A0AAD7ZU13</accession>
<evidence type="ECO:0000256" key="6">
    <source>
        <dbReference type="SAM" id="MobiDB-lite"/>
    </source>
</evidence>
<dbReference type="GO" id="GO:0007218">
    <property type="term" value="P:neuropeptide signaling pathway"/>
    <property type="evidence" value="ECO:0007669"/>
    <property type="project" value="UniProtKB-KW"/>
</dbReference>
<feature type="chain" id="PRO_5042048115" evidence="7">
    <location>
        <begin position="19"/>
        <end position="472"/>
    </location>
</feature>
<evidence type="ECO:0000256" key="7">
    <source>
        <dbReference type="SAM" id="SignalP"/>
    </source>
</evidence>
<organism evidence="8 9">
    <name type="scientific">Diploptera punctata</name>
    <name type="common">Pacific beetle cockroach</name>
    <dbReference type="NCBI Taxonomy" id="6984"/>
    <lineage>
        <taxon>Eukaryota</taxon>
        <taxon>Metazoa</taxon>
        <taxon>Ecdysozoa</taxon>
        <taxon>Arthropoda</taxon>
        <taxon>Hexapoda</taxon>
        <taxon>Insecta</taxon>
        <taxon>Pterygota</taxon>
        <taxon>Neoptera</taxon>
        <taxon>Polyneoptera</taxon>
        <taxon>Dictyoptera</taxon>
        <taxon>Blattodea</taxon>
        <taxon>Blaberoidea</taxon>
        <taxon>Blaberidae</taxon>
        <taxon>Diplopterinae</taxon>
        <taxon>Diploptera</taxon>
    </lineage>
</organism>
<keyword evidence="5" id="KW-0527">Neuropeptide</keyword>
<evidence type="ECO:0000256" key="2">
    <source>
        <dbReference type="ARBA" id="ARBA00006356"/>
    </source>
</evidence>
<feature type="region of interest" description="Disordered" evidence="6">
    <location>
        <begin position="370"/>
        <end position="414"/>
    </location>
</feature>
<dbReference type="PANTHER" id="PTHR20986:SF24">
    <property type="entry name" value="FMRFAMIDE-LIKE NEUROPEPTIDES 1"/>
    <property type="match status" value="1"/>
</dbReference>
<feature type="compositionally biased region" description="Basic and acidic residues" evidence="6">
    <location>
        <begin position="385"/>
        <end position="399"/>
    </location>
</feature>
<evidence type="ECO:0000256" key="1">
    <source>
        <dbReference type="ARBA" id="ARBA00004613"/>
    </source>
</evidence>
<evidence type="ECO:0000256" key="3">
    <source>
        <dbReference type="ARBA" id="ARBA00022525"/>
    </source>
</evidence>
<feature type="signal peptide" evidence="7">
    <location>
        <begin position="1"/>
        <end position="18"/>
    </location>
</feature>
<keyword evidence="7" id="KW-0732">Signal</keyword>
<keyword evidence="3" id="KW-0964">Secreted</keyword>
<name>A0AAD7ZU13_DIPPU</name>
<proteinExistence type="inferred from homology"/>
<evidence type="ECO:0000313" key="8">
    <source>
        <dbReference type="EMBL" id="KAJ9586426.1"/>
    </source>
</evidence>
<dbReference type="Pfam" id="PF01581">
    <property type="entry name" value="FARP"/>
    <property type="match status" value="7"/>
</dbReference>
<feature type="region of interest" description="Disordered" evidence="6">
    <location>
        <begin position="453"/>
        <end position="472"/>
    </location>
</feature>
<sequence length="472" mass="53628">MFRVIFIFICVTSWCISAYPTDNPISEPPNIMLTSPDDITALDVSAQDDGDCDLQEESSPLPMKREDVQGNPPPIRRCRSQNFIRLGRAGFDPTSELEIPDEYIRLARAGKSNGNFVRFGRGSKGSNFIRLGRDKSDNFIRFGRGKTDSFIRLGRGKSDNFVRLGREKPANFIRFGRGKPDNFIRFGRGKQDNFIRFGRGMRDNFVRFGRDGESNFEDTFSDAEEDISNENVLRMARGGKPDSNFIRFGRAKGSNFIRLGRANENEQMEREERGKGNNFVRFGRNFDDEDFLRTGRSGSNDLRRGKLTDRNFIRLGRSGGQYEIEDTREYNSDESSVRSGRSNNDRNFIRLGKRADENLLRFGRDVEQIDDMPVLSSTESNQSETENKTDHQQSRDKRSVSYSGSTDTTEESSDYPALAKMPFGYYSPLTSGIPNYILGPELAVLAPLSNGAESFSKRSKARDHSRNYIRLG</sequence>
<dbReference type="InterPro" id="IPR002544">
    <property type="entry name" value="FMRFamid-related_peptide-like"/>
</dbReference>
<dbReference type="GO" id="GO:0005576">
    <property type="term" value="C:extracellular region"/>
    <property type="evidence" value="ECO:0007669"/>
    <property type="project" value="UniProtKB-SubCell"/>
</dbReference>
<evidence type="ECO:0000256" key="4">
    <source>
        <dbReference type="ARBA" id="ARBA00022815"/>
    </source>
</evidence>
<comment type="subcellular location">
    <subcellularLocation>
        <location evidence="1">Secreted</location>
    </subcellularLocation>
</comment>
<feature type="compositionally biased region" description="Polar residues" evidence="6">
    <location>
        <begin position="333"/>
        <end position="342"/>
    </location>
</feature>
<dbReference type="PANTHER" id="PTHR20986">
    <property type="entry name" value="FMRFAMIDE-RELATED PEPTIDES"/>
    <property type="match status" value="1"/>
</dbReference>
<keyword evidence="4" id="KW-0027">Amidation</keyword>
<evidence type="ECO:0000256" key="5">
    <source>
        <dbReference type="ARBA" id="ARBA00023320"/>
    </source>
</evidence>
<comment type="similarity">
    <text evidence="2">Belongs to the FARP (FMRFamide related peptide) family.</text>
</comment>
<protein>
    <submittedName>
        <fullName evidence="8">Uncharacterized protein</fullName>
    </submittedName>
</protein>
<keyword evidence="9" id="KW-1185">Reference proteome</keyword>
<feature type="region of interest" description="Disordered" evidence="6">
    <location>
        <begin position="49"/>
        <end position="74"/>
    </location>
</feature>
<reference evidence="8" key="2">
    <citation type="submission" date="2023-05" db="EMBL/GenBank/DDBJ databases">
        <authorList>
            <person name="Fouks B."/>
        </authorList>
    </citation>
    <scope>NUCLEOTIDE SEQUENCE</scope>
    <source>
        <strain evidence="8">Stay&amp;Tobe</strain>
        <tissue evidence="8">Testes</tissue>
    </source>
</reference>
<dbReference type="AlphaFoldDB" id="A0AAD7ZU13"/>
<gene>
    <name evidence="8" type="ORF">L9F63_019926</name>
</gene>
<dbReference type="EMBL" id="JASPKZ010007160">
    <property type="protein sequence ID" value="KAJ9586426.1"/>
    <property type="molecule type" value="Genomic_DNA"/>
</dbReference>
<dbReference type="Proteomes" id="UP001233999">
    <property type="component" value="Unassembled WGS sequence"/>
</dbReference>
<dbReference type="InterPro" id="IPR051041">
    <property type="entry name" value="FMRFamide-related_np"/>
</dbReference>
<comment type="caution">
    <text evidence="8">The sequence shown here is derived from an EMBL/GenBank/DDBJ whole genome shotgun (WGS) entry which is preliminary data.</text>
</comment>
<reference evidence="8" key="1">
    <citation type="journal article" date="2023" name="IScience">
        <title>Live-bearing cockroach genome reveals convergent evolutionary mechanisms linked to viviparity in insects and beyond.</title>
        <authorList>
            <person name="Fouks B."/>
            <person name="Harrison M.C."/>
            <person name="Mikhailova A.A."/>
            <person name="Marchal E."/>
            <person name="English S."/>
            <person name="Carruthers M."/>
            <person name="Jennings E.C."/>
            <person name="Chiamaka E.L."/>
            <person name="Frigard R.A."/>
            <person name="Pippel M."/>
            <person name="Attardo G.M."/>
            <person name="Benoit J.B."/>
            <person name="Bornberg-Bauer E."/>
            <person name="Tobe S.S."/>
        </authorList>
    </citation>
    <scope>NUCLEOTIDE SEQUENCE</scope>
    <source>
        <strain evidence="8">Stay&amp;Tobe</strain>
    </source>
</reference>